<dbReference type="SUPFAM" id="SSF52833">
    <property type="entry name" value="Thioredoxin-like"/>
    <property type="match status" value="1"/>
</dbReference>
<reference evidence="7" key="1">
    <citation type="submission" date="2020-06" db="EMBL/GenBank/DDBJ databases">
        <title>Draft genomic sequence of Geomonas sp. Red330.</title>
        <authorList>
            <person name="Itoh H."/>
            <person name="Zhenxing X."/>
            <person name="Ushijima N."/>
            <person name="Masuda Y."/>
            <person name="Shiratori Y."/>
            <person name="Senoo K."/>
        </authorList>
    </citation>
    <scope>NUCLEOTIDE SEQUENCE [LARGE SCALE GENOMIC DNA]</scope>
    <source>
        <strain evidence="7">Red330</strain>
    </source>
</reference>
<keyword evidence="4" id="KW-0676">Redox-active center</keyword>
<dbReference type="PANTHER" id="PTHR42852:SF6">
    <property type="entry name" value="THIOL:DISULFIDE INTERCHANGE PROTEIN DSBE"/>
    <property type="match status" value="1"/>
</dbReference>
<keyword evidence="2" id="KW-0201">Cytochrome c-type biogenesis</keyword>
<evidence type="ECO:0000256" key="2">
    <source>
        <dbReference type="ARBA" id="ARBA00022748"/>
    </source>
</evidence>
<dbReference type="EMBL" id="BLXX01000001">
    <property type="protein sequence ID" value="GFO57867.1"/>
    <property type="molecule type" value="Genomic_DNA"/>
</dbReference>
<dbReference type="GO" id="GO:0017004">
    <property type="term" value="P:cytochrome complex assembly"/>
    <property type="evidence" value="ECO:0007669"/>
    <property type="project" value="UniProtKB-KW"/>
</dbReference>
<dbReference type="GO" id="GO:0030313">
    <property type="term" value="C:cell envelope"/>
    <property type="evidence" value="ECO:0007669"/>
    <property type="project" value="UniProtKB-SubCell"/>
</dbReference>
<dbReference type="Proteomes" id="UP000556026">
    <property type="component" value="Unassembled WGS sequence"/>
</dbReference>
<gene>
    <name evidence="6" type="ORF">GMST_01920</name>
</gene>
<dbReference type="InterPro" id="IPR013766">
    <property type="entry name" value="Thioredoxin_domain"/>
</dbReference>
<comment type="caution">
    <text evidence="6">The sequence shown here is derived from an EMBL/GenBank/DDBJ whole genome shotgun (WGS) entry which is preliminary data.</text>
</comment>
<evidence type="ECO:0000259" key="5">
    <source>
        <dbReference type="PROSITE" id="PS51352"/>
    </source>
</evidence>
<keyword evidence="7" id="KW-1185">Reference proteome</keyword>
<dbReference type="PANTHER" id="PTHR42852">
    <property type="entry name" value="THIOL:DISULFIDE INTERCHANGE PROTEIN DSBE"/>
    <property type="match status" value="1"/>
</dbReference>
<dbReference type="GO" id="GO:0016491">
    <property type="term" value="F:oxidoreductase activity"/>
    <property type="evidence" value="ECO:0007669"/>
    <property type="project" value="InterPro"/>
</dbReference>
<organism evidence="6 7">
    <name type="scientific">Geomonas silvestris</name>
    <dbReference type="NCBI Taxonomy" id="2740184"/>
    <lineage>
        <taxon>Bacteria</taxon>
        <taxon>Pseudomonadati</taxon>
        <taxon>Thermodesulfobacteriota</taxon>
        <taxon>Desulfuromonadia</taxon>
        <taxon>Geobacterales</taxon>
        <taxon>Geobacteraceae</taxon>
        <taxon>Geomonas</taxon>
    </lineage>
</organism>
<dbReference type="GO" id="GO:0016209">
    <property type="term" value="F:antioxidant activity"/>
    <property type="evidence" value="ECO:0007669"/>
    <property type="project" value="InterPro"/>
</dbReference>
<evidence type="ECO:0000313" key="7">
    <source>
        <dbReference type="Proteomes" id="UP000556026"/>
    </source>
</evidence>
<dbReference type="InterPro" id="IPR000866">
    <property type="entry name" value="AhpC/TSA"/>
</dbReference>
<evidence type="ECO:0000256" key="4">
    <source>
        <dbReference type="ARBA" id="ARBA00023284"/>
    </source>
</evidence>
<evidence type="ECO:0000256" key="3">
    <source>
        <dbReference type="ARBA" id="ARBA00023157"/>
    </source>
</evidence>
<feature type="domain" description="Thioredoxin" evidence="5">
    <location>
        <begin position="45"/>
        <end position="183"/>
    </location>
</feature>
<dbReference type="RefSeq" id="WP_183352726.1">
    <property type="nucleotide sequence ID" value="NZ_BLXX01000001.1"/>
</dbReference>
<dbReference type="AlphaFoldDB" id="A0A6V8MD42"/>
<dbReference type="PROSITE" id="PS51352">
    <property type="entry name" value="THIOREDOXIN_2"/>
    <property type="match status" value="1"/>
</dbReference>
<dbReference type="CDD" id="cd02966">
    <property type="entry name" value="TlpA_like_family"/>
    <property type="match status" value="1"/>
</dbReference>
<dbReference type="InterPro" id="IPR050553">
    <property type="entry name" value="Thioredoxin_ResA/DsbE_sf"/>
</dbReference>
<proteinExistence type="predicted"/>
<dbReference type="Pfam" id="PF00578">
    <property type="entry name" value="AhpC-TSA"/>
    <property type="match status" value="1"/>
</dbReference>
<accession>A0A6V8MD42</accession>
<dbReference type="InterPro" id="IPR036249">
    <property type="entry name" value="Thioredoxin-like_sf"/>
</dbReference>
<dbReference type="Gene3D" id="3.40.30.10">
    <property type="entry name" value="Glutaredoxin"/>
    <property type="match status" value="1"/>
</dbReference>
<evidence type="ECO:0000313" key="6">
    <source>
        <dbReference type="EMBL" id="GFO57867.1"/>
    </source>
</evidence>
<sequence length="183" mass="19602">MEWKRLRSLGCLSRGRRLGAAALSLFAFLVLAGTLSPAASARTPLRVGDPPPAVSLPDLAGHSLRIPDDVRGKVVVIHFWAAGCSSCKEEMPALEGLYRKFQNRGLAVLAINVGQPRAAVKSYLQGLGVSYPIYLDQDARAAREYEVVGVPKTVILDRSGVVRYKILGSATAASLTKLVTSLM</sequence>
<protein>
    <recommendedName>
        <fullName evidence="5">Thioredoxin domain-containing protein</fullName>
    </recommendedName>
</protein>
<evidence type="ECO:0000256" key="1">
    <source>
        <dbReference type="ARBA" id="ARBA00004196"/>
    </source>
</evidence>
<keyword evidence="3" id="KW-1015">Disulfide bond</keyword>
<comment type="subcellular location">
    <subcellularLocation>
        <location evidence="1">Cell envelope</location>
    </subcellularLocation>
</comment>
<name>A0A6V8MD42_9BACT</name>